<keyword evidence="1" id="KW-0732">Signal</keyword>
<dbReference type="EMBL" id="VHJA01000065">
    <property type="protein sequence ID" value="TPV38590.1"/>
    <property type="molecule type" value="Genomic_DNA"/>
</dbReference>
<feature type="chain" id="PRO_5021431629" evidence="1">
    <location>
        <begin position="32"/>
        <end position="249"/>
    </location>
</feature>
<protein>
    <submittedName>
        <fullName evidence="2">Uncharacterized protein</fullName>
    </submittedName>
</protein>
<dbReference type="OrthoDB" id="9109854at2"/>
<name>A0A506Q2A9_9GAMM</name>
<proteinExistence type="predicted"/>
<evidence type="ECO:0000313" key="3">
    <source>
        <dbReference type="Proteomes" id="UP000317747"/>
    </source>
</evidence>
<evidence type="ECO:0000256" key="1">
    <source>
        <dbReference type="SAM" id="SignalP"/>
    </source>
</evidence>
<dbReference type="Proteomes" id="UP000317747">
    <property type="component" value="Unassembled WGS sequence"/>
</dbReference>
<keyword evidence="3" id="KW-1185">Reference proteome</keyword>
<organism evidence="2 3">
    <name type="scientific">Pantoea deleyi</name>
    <dbReference type="NCBI Taxonomy" id="470932"/>
    <lineage>
        <taxon>Bacteria</taxon>
        <taxon>Pseudomonadati</taxon>
        <taxon>Pseudomonadota</taxon>
        <taxon>Gammaproteobacteria</taxon>
        <taxon>Enterobacterales</taxon>
        <taxon>Erwiniaceae</taxon>
        <taxon>Pantoea</taxon>
    </lineage>
</organism>
<reference evidence="2 3" key="1">
    <citation type="submission" date="2019-06" db="EMBL/GenBank/DDBJ databases">
        <title>Taxogenomics and systematics of the genus Pantoea.</title>
        <authorList>
            <person name="Tambong J.T."/>
        </authorList>
    </citation>
    <scope>NUCLEOTIDE SEQUENCE [LARGE SCALE GENOMIC DNA]</scope>
    <source>
        <strain evidence="2 3">LMG 24200</strain>
    </source>
</reference>
<evidence type="ECO:0000313" key="2">
    <source>
        <dbReference type="EMBL" id="TPV38590.1"/>
    </source>
</evidence>
<dbReference type="AlphaFoldDB" id="A0A506Q2A9"/>
<gene>
    <name evidence="2" type="ORF">FJW01_16730</name>
</gene>
<sequence>MIVWILKVNRMNKIRCIMAVLLSVSSLSSFASDNFTGNWSGQEKNNNGSLYSTLTLKLKQHDNKVTGTYCYVTRSGNRIDCPEDNKNENVKGTVNGRNALIYFDSAFGGVKGKANLEIKSNNVLWKLIEDPRNGEFYAPKTYTLNKEVSQENLKSDMKVFSTSDFTVTLLNGCGSFYTACDKVKYLGLRNKDGKQITLEGKTTQSIGSKKADGMIFNNSGVDYIVSFNPLMLKVVQGEKTLVAQAGKWE</sequence>
<comment type="caution">
    <text evidence="2">The sequence shown here is derived from an EMBL/GenBank/DDBJ whole genome shotgun (WGS) entry which is preliminary data.</text>
</comment>
<feature type="signal peptide" evidence="1">
    <location>
        <begin position="1"/>
        <end position="31"/>
    </location>
</feature>
<accession>A0A506Q2A9</accession>